<sequence>MSVKGSAWRGECLERKVFVEENVCKRKCLQGKVSVKENACKRKWGSS</sequence>
<reference evidence="1 2" key="1">
    <citation type="submission" date="2011-08" db="EMBL/GenBank/DDBJ databases">
        <authorList>
            <person name="Weinstock G."/>
            <person name="Sodergren E."/>
            <person name="Clifton S."/>
            <person name="Fulton L."/>
            <person name="Fulton B."/>
            <person name="Courtney L."/>
            <person name="Fronick C."/>
            <person name="Harrison M."/>
            <person name="Strong C."/>
            <person name="Farmer C."/>
            <person name="Delahaunty K."/>
            <person name="Markovic C."/>
            <person name="Hall O."/>
            <person name="Minx P."/>
            <person name="Tomlinson C."/>
            <person name="Mitreva M."/>
            <person name="Hou S."/>
            <person name="Chen J."/>
            <person name="Wollam A."/>
            <person name="Pepin K.H."/>
            <person name="Johnson M."/>
            <person name="Bhonagiri V."/>
            <person name="Zhang X."/>
            <person name="Suruliraj S."/>
            <person name="Warren W."/>
            <person name="Chinwalla A."/>
            <person name="Mardis E.R."/>
            <person name="Wilson R.K."/>
        </authorList>
    </citation>
    <scope>NUCLEOTIDE SEQUENCE [LARGE SCALE GENOMIC DNA]</scope>
    <source>
        <strain evidence="1 2">DP7</strain>
    </source>
</reference>
<proteinExistence type="predicted"/>
<dbReference type="EMBL" id="AFZX01000141">
    <property type="protein sequence ID" value="EHL03927.1"/>
    <property type="molecule type" value="Genomic_DNA"/>
</dbReference>
<protein>
    <submittedName>
        <fullName evidence="1">Uncharacterized protein</fullName>
    </submittedName>
</protein>
<evidence type="ECO:0000313" key="2">
    <source>
        <dbReference type="Proteomes" id="UP000004416"/>
    </source>
</evidence>
<gene>
    <name evidence="1" type="ORF">HMPREF0322_05419</name>
</gene>
<organism evidence="1 2">
    <name type="scientific">Desulfitobacterium hafniense DP7</name>
    <dbReference type="NCBI Taxonomy" id="537010"/>
    <lineage>
        <taxon>Bacteria</taxon>
        <taxon>Bacillati</taxon>
        <taxon>Bacillota</taxon>
        <taxon>Clostridia</taxon>
        <taxon>Eubacteriales</taxon>
        <taxon>Desulfitobacteriaceae</taxon>
        <taxon>Desulfitobacterium</taxon>
    </lineage>
</organism>
<dbReference type="Proteomes" id="UP000004416">
    <property type="component" value="Unassembled WGS sequence"/>
</dbReference>
<name>G9XWQ2_DESHA</name>
<evidence type="ECO:0000313" key="1">
    <source>
        <dbReference type="EMBL" id="EHL03927.1"/>
    </source>
</evidence>
<accession>G9XWQ2</accession>
<comment type="caution">
    <text evidence="1">The sequence shown here is derived from an EMBL/GenBank/DDBJ whole genome shotgun (WGS) entry which is preliminary data.</text>
</comment>
<dbReference type="HOGENOM" id="CLU_3167231_0_0_9"/>
<dbReference type="AlphaFoldDB" id="G9XWQ2"/>
<dbReference type="PATRIC" id="fig|537010.4.peg.5050"/>